<dbReference type="InterPro" id="IPR002716">
    <property type="entry name" value="PIN_dom"/>
</dbReference>
<keyword evidence="9" id="KW-0238">DNA-binding</keyword>
<dbReference type="KEGG" id="ddz:DSYM_18260"/>
<dbReference type="Proteomes" id="UP000662914">
    <property type="component" value="Chromosome"/>
</dbReference>
<feature type="domain" description="PIN" evidence="8">
    <location>
        <begin position="2"/>
        <end position="121"/>
    </location>
</feature>
<dbReference type="GO" id="GO:0004518">
    <property type="term" value="F:nuclease activity"/>
    <property type="evidence" value="ECO:0007669"/>
    <property type="project" value="UniProtKB-KW"/>
</dbReference>
<evidence type="ECO:0000256" key="5">
    <source>
        <dbReference type="ARBA" id="ARBA00022801"/>
    </source>
</evidence>
<evidence type="ECO:0000256" key="4">
    <source>
        <dbReference type="ARBA" id="ARBA00022723"/>
    </source>
</evidence>
<evidence type="ECO:0000313" key="10">
    <source>
        <dbReference type="Proteomes" id="UP000662914"/>
    </source>
</evidence>
<dbReference type="PANTHER" id="PTHR33653">
    <property type="entry name" value="RIBONUCLEASE VAPC2"/>
    <property type="match status" value="1"/>
</dbReference>
<proteinExistence type="inferred from homology"/>
<keyword evidence="4" id="KW-0479">Metal-binding</keyword>
<evidence type="ECO:0000256" key="1">
    <source>
        <dbReference type="ARBA" id="ARBA00001946"/>
    </source>
</evidence>
<evidence type="ECO:0000256" key="6">
    <source>
        <dbReference type="ARBA" id="ARBA00022842"/>
    </source>
</evidence>
<dbReference type="GO" id="GO:0046872">
    <property type="term" value="F:metal ion binding"/>
    <property type="evidence" value="ECO:0007669"/>
    <property type="project" value="UniProtKB-KW"/>
</dbReference>
<dbReference type="AlphaFoldDB" id="A0A809RXP3"/>
<comment type="cofactor">
    <cofactor evidence="1">
        <name>Mg(2+)</name>
        <dbReference type="ChEBI" id="CHEBI:18420"/>
    </cofactor>
</comment>
<protein>
    <submittedName>
        <fullName evidence="9">DNA-binding protein</fullName>
    </submittedName>
</protein>
<reference evidence="9" key="1">
    <citation type="journal article" name="DNA Res.">
        <title>The physiological potential of anammox bacteria as revealed by their core genome structure.</title>
        <authorList>
            <person name="Okubo T."/>
            <person name="Toyoda A."/>
            <person name="Fukuhara K."/>
            <person name="Uchiyama I."/>
            <person name="Harigaya Y."/>
            <person name="Kuroiwa M."/>
            <person name="Suzuki T."/>
            <person name="Murakami Y."/>
            <person name="Suwa Y."/>
            <person name="Takami H."/>
        </authorList>
    </citation>
    <scope>NUCLEOTIDE SEQUENCE</scope>
    <source>
        <strain evidence="9">317325-3</strain>
    </source>
</reference>
<dbReference type="Gene3D" id="3.40.50.1010">
    <property type="entry name" value="5'-nuclease"/>
    <property type="match status" value="1"/>
</dbReference>
<evidence type="ECO:0000256" key="2">
    <source>
        <dbReference type="ARBA" id="ARBA00022649"/>
    </source>
</evidence>
<comment type="similarity">
    <text evidence="7">Belongs to the PINc/VapC protein family.</text>
</comment>
<dbReference type="SUPFAM" id="SSF88723">
    <property type="entry name" value="PIN domain-like"/>
    <property type="match status" value="1"/>
</dbReference>
<dbReference type="Pfam" id="PF01850">
    <property type="entry name" value="PIN"/>
    <property type="match status" value="1"/>
</dbReference>
<dbReference type="GO" id="GO:0016787">
    <property type="term" value="F:hydrolase activity"/>
    <property type="evidence" value="ECO:0007669"/>
    <property type="project" value="UniProtKB-KW"/>
</dbReference>
<name>A0A809RXP3_9PROT</name>
<keyword evidence="6" id="KW-0460">Magnesium</keyword>
<dbReference type="InterPro" id="IPR029060">
    <property type="entry name" value="PIN-like_dom_sf"/>
</dbReference>
<evidence type="ECO:0000256" key="7">
    <source>
        <dbReference type="ARBA" id="ARBA00038093"/>
    </source>
</evidence>
<evidence type="ECO:0000259" key="8">
    <source>
        <dbReference type="Pfam" id="PF01850"/>
    </source>
</evidence>
<organism evidence="9 10">
    <name type="scientific">Candidatus Desulfobacillus denitrificans</name>
    <dbReference type="NCBI Taxonomy" id="2608985"/>
    <lineage>
        <taxon>Bacteria</taxon>
        <taxon>Pseudomonadati</taxon>
        <taxon>Pseudomonadota</taxon>
        <taxon>Betaproteobacteria</taxon>
        <taxon>Candidatus Desulfobacillus</taxon>
    </lineage>
</organism>
<dbReference type="InterPro" id="IPR050556">
    <property type="entry name" value="Type_II_TA_system_RNase"/>
</dbReference>
<gene>
    <name evidence="9" type="ORF">DSYM_18260</name>
</gene>
<dbReference type="GO" id="GO:0003677">
    <property type="term" value="F:DNA binding"/>
    <property type="evidence" value="ECO:0007669"/>
    <property type="project" value="UniProtKB-KW"/>
</dbReference>
<evidence type="ECO:0000256" key="3">
    <source>
        <dbReference type="ARBA" id="ARBA00022722"/>
    </source>
</evidence>
<keyword evidence="2" id="KW-1277">Toxin-antitoxin system</keyword>
<evidence type="ECO:0000313" key="9">
    <source>
        <dbReference type="EMBL" id="BBO21127.1"/>
    </source>
</evidence>
<dbReference type="EMBL" id="AP021857">
    <property type="protein sequence ID" value="BBO21127.1"/>
    <property type="molecule type" value="Genomic_DNA"/>
</dbReference>
<sequence length="132" mass="14246">MILVDSCVLLDVLGGDPVWAAWSQGQLDAWEERGPLLINPVIYAELAPGYPEPDALESAIATAGLQYREVPKAALFLAGKAHQIYRRRGGGRPGVLADFLIGGHAAVLGVPLLTRDAQRFRSYFPGVRLVLP</sequence>
<keyword evidence="5" id="KW-0378">Hydrolase</keyword>
<keyword evidence="3" id="KW-0540">Nuclease</keyword>
<accession>A0A809RXP3</accession>
<dbReference type="PANTHER" id="PTHR33653:SF1">
    <property type="entry name" value="RIBONUCLEASE VAPC2"/>
    <property type="match status" value="1"/>
</dbReference>